<keyword evidence="7" id="KW-1185">Reference proteome</keyword>
<feature type="domain" description="Calcineurin-like phosphoesterase" evidence="5">
    <location>
        <begin position="1"/>
        <end position="196"/>
    </location>
</feature>
<evidence type="ECO:0000256" key="4">
    <source>
        <dbReference type="ARBA" id="ARBA00025742"/>
    </source>
</evidence>
<dbReference type="RefSeq" id="WP_202688412.1">
    <property type="nucleotide sequence ID" value="NZ_JAESVN010000003.1"/>
</dbReference>
<dbReference type="Gene3D" id="3.60.21.40">
    <property type="entry name" value="GpdQ, catalytic alpha/beta sandwich domain"/>
    <property type="match status" value="1"/>
</dbReference>
<dbReference type="Pfam" id="PF00149">
    <property type="entry name" value="Metallophos"/>
    <property type="match status" value="1"/>
</dbReference>
<dbReference type="Proteomes" id="UP000648908">
    <property type="component" value="Unassembled WGS sequence"/>
</dbReference>
<dbReference type="InterPro" id="IPR042283">
    <property type="entry name" value="GpdQ_catalytic"/>
</dbReference>
<evidence type="ECO:0000256" key="2">
    <source>
        <dbReference type="ARBA" id="ARBA00022801"/>
    </source>
</evidence>
<comment type="caution">
    <text evidence="6">The sequence shown here is derived from an EMBL/GenBank/DDBJ whole genome shotgun (WGS) entry which is preliminary data.</text>
</comment>
<protein>
    <submittedName>
        <fullName evidence="6">Metallophosphoesterase</fullName>
    </submittedName>
</protein>
<organism evidence="6 7">
    <name type="scientific">Szabonella alba</name>
    <dbReference type="NCBI Taxonomy" id="2804194"/>
    <lineage>
        <taxon>Bacteria</taxon>
        <taxon>Pseudomonadati</taxon>
        <taxon>Pseudomonadota</taxon>
        <taxon>Alphaproteobacteria</taxon>
        <taxon>Rhodobacterales</taxon>
        <taxon>Paracoccaceae</taxon>
        <taxon>Szabonella</taxon>
    </lineage>
</organism>
<dbReference type="PANTHER" id="PTHR42988">
    <property type="entry name" value="PHOSPHOHYDROLASE"/>
    <property type="match status" value="1"/>
</dbReference>
<dbReference type="GO" id="GO:0016787">
    <property type="term" value="F:hydrolase activity"/>
    <property type="evidence" value="ECO:0007669"/>
    <property type="project" value="UniProtKB-KW"/>
</dbReference>
<dbReference type="InterPro" id="IPR042281">
    <property type="entry name" value="GpdQ_beta-strand"/>
</dbReference>
<dbReference type="GO" id="GO:0046872">
    <property type="term" value="F:metal ion binding"/>
    <property type="evidence" value="ECO:0007669"/>
    <property type="project" value="UniProtKB-KW"/>
</dbReference>
<keyword evidence="3" id="KW-0408">Iron</keyword>
<name>A0A8K0Y146_9RHOB</name>
<dbReference type="SUPFAM" id="SSF56300">
    <property type="entry name" value="Metallo-dependent phosphatases"/>
    <property type="match status" value="1"/>
</dbReference>
<evidence type="ECO:0000256" key="3">
    <source>
        <dbReference type="ARBA" id="ARBA00023004"/>
    </source>
</evidence>
<dbReference type="InterPro" id="IPR004843">
    <property type="entry name" value="Calcineurin-like_PHP"/>
</dbReference>
<evidence type="ECO:0000259" key="5">
    <source>
        <dbReference type="Pfam" id="PF00149"/>
    </source>
</evidence>
<evidence type="ECO:0000313" key="7">
    <source>
        <dbReference type="Proteomes" id="UP000648908"/>
    </source>
</evidence>
<accession>A0A8K0Y146</accession>
<sequence>MLIAHLSDFHISAGPPETAPVRRDAAAIARLVVVDLMSRLQRPDLVLITGDLADGGSAADYALARDILAPLTMPVLVVPGNHDRRNEMRAAFGADIPYGPTDLRFEMGFDGLRVIGLDSLIPGKVEGALGDDQLDWFEARLQQGRDPVFLMLHHPPFPSGNAHWDASALRQGGARLEAILRASPVPVRLLCGHVHQAFHGLWAGGYAAVAGSPAFQYAFGFDGEDEPPLTDGPFVWWMHHRRADGQFFTHPALLALPPRDDLPAVPRAGFP</sequence>
<dbReference type="InterPro" id="IPR050884">
    <property type="entry name" value="CNP_phosphodiesterase-III"/>
</dbReference>
<keyword evidence="1" id="KW-0479">Metal-binding</keyword>
<keyword evidence="2" id="KW-0378">Hydrolase</keyword>
<evidence type="ECO:0000256" key="1">
    <source>
        <dbReference type="ARBA" id="ARBA00022723"/>
    </source>
</evidence>
<dbReference type="AlphaFoldDB" id="A0A8K0Y146"/>
<gene>
    <name evidence="6" type="ORF">JL811_09765</name>
</gene>
<dbReference type="Gene3D" id="3.30.750.180">
    <property type="entry name" value="GpdQ, beta-strand dimerisation domain"/>
    <property type="match status" value="1"/>
</dbReference>
<dbReference type="PANTHER" id="PTHR42988:SF2">
    <property type="entry name" value="CYCLIC NUCLEOTIDE PHOSPHODIESTERASE CBUA0032-RELATED"/>
    <property type="match status" value="1"/>
</dbReference>
<comment type="similarity">
    <text evidence="4">Belongs to the cyclic nucleotide phosphodiesterase class-III family.</text>
</comment>
<dbReference type="EMBL" id="JAESVN010000003">
    <property type="protein sequence ID" value="MBL4917507.1"/>
    <property type="molecule type" value="Genomic_DNA"/>
</dbReference>
<reference evidence="6" key="1">
    <citation type="submission" date="2021-01" db="EMBL/GenBank/DDBJ databases">
        <title>Tabrizicola alba sp. nov. a motile alkaliphilic bacterium isolated from a soda lake.</title>
        <authorList>
            <person name="Szuroczki S."/>
            <person name="Abbaszade G."/>
            <person name="Schumann P."/>
            <person name="Toth E."/>
        </authorList>
    </citation>
    <scope>NUCLEOTIDE SEQUENCE</scope>
    <source>
        <strain evidence="6">DMG-N-6</strain>
    </source>
</reference>
<proteinExistence type="inferred from homology"/>
<evidence type="ECO:0000313" key="6">
    <source>
        <dbReference type="EMBL" id="MBL4917507.1"/>
    </source>
</evidence>
<dbReference type="InterPro" id="IPR029052">
    <property type="entry name" value="Metallo-depent_PP-like"/>
</dbReference>